<dbReference type="Proteomes" id="UP000198211">
    <property type="component" value="Unassembled WGS sequence"/>
</dbReference>
<evidence type="ECO:0000313" key="3">
    <source>
        <dbReference type="Proteomes" id="UP000198211"/>
    </source>
</evidence>
<evidence type="ECO:0000313" key="2">
    <source>
        <dbReference type="EMBL" id="OWZ20557.1"/>
    </source>
</evidence>
<gene>
    <name evidence="2" type="ORF">PHMEG_0005020</name>
</gene>
<keyword evidence="3" id="KW-1185">Reference proteome</keyword>
<sequence>MELKKTSPPLGKLQDINNQNRTQLKLTRRDQCRINQARYRIRQRNAQLELEMNVKQLQQELKRMKRRYQDLTPKKNKQSPWSIVAEVFRLLQNSFRLPWYTQKLNKHSDTRQILVLLERAFAPDVAMGEVRGVDVLMHQLRLYSLHFGSPSLRLKGVKSLGPGILTATAHLSLAVTEITLKHVFPRVAVHVPAFGDGGPSCLYQRLLLQRLTCTSSLTFLFEEGRVGHLETSIDLCTPLLRVLGNIKGLSEVLQHSRFTTDYTIGALSD</sequence>
<feature type="coiled-coil region" evidence="1">
    <location>
        <begin position="40"/>
        <end position="74"/>
    </location>
</feature>
<name>A0A225WU23_9STRA</name>
<protein>
    <submittedName>
        <fullName evidence="2">Bzip transcription factor</fullName>
    </submittedName>
</protein>
<accession>A0A225WU23</accession>
<reference evidence="3" key="1">
    <citation type="submission" date="2017-03" db="EMBL/GenBank/DDBJ databases">
        <title>Phytopthora megakarya and P. palmivora, two closely related causual agents of cacao black pod achieved similar genome size and gene model numbers by different mechanisms.</title>
        <authorList>
            <person name="Ali S."/>
            <person name="Shao J."/>
            <person name="Larry D.J."/>
            <person name="Kronmiller B."/>
            <person name="Shen D."/>
            <person name="Strem M.D."/>
            <person name="Melnick R.L."/>
            <person name="Guiltinan M.J."/>
            <person name="Tyler B.M."/>
            <person name="Meinhardt L.W."/>
            <person name="Bailey B.A."/>
        </authorList>
    </citation>
    <scope>NUCLEOTIDE SEQUENCE [LARGE SCALE GENOMIC DNA]</scope>
    <source>
        <strain evidence="3">zdho120</strain>
    </source>
</reference>
<dbReference type="EMBL" id="NBNE01000312">
    <property type="protein sequence ID" value="OWZ20557.1"/>
    <property type="molecule type" value="Genomic_DNA"/>
</dbReference>
<comment type="caution">
    <text evidence="2">The sequence shown here is derived from an EMBL/GenBank/DDBJ whole genome shotgun (WGS) entry which is preliminary data.</text>
</comment>
<evidence type="ECO:0000256" key="1">
    <source>
        <dbReference type="SAM" id="Coils"/>
    </source>
</evidence>
<dbReference type="CDD" id="cd14686">
    <property type="entry name" value="bZIP"/>
    <property type="match status" value="1"/>
</dbReference>
<dbReference type="AlphaFoldDB" id="A0A225WU23"/>
<dbReference type="OrthoDB" id="114349at2759"/>
<proteinExistence type="predicted"/>
<keyword evidence="1" id="KW-0175">Coiled coil</keyword>
<organism evidence="2 3">
    <name type="scientific">Phytophthora megakarya</name>
    <dbReference type="NCBI Taxonomy" id="4795"/>
    <lineage>
        <taxon>Eukaryota</taxon>
        <taxon>Sar</taxon>
        <taxon>Stramenopiles</taxon>
        <taxon>Oomycota</taxon>
        <taxon>Peronosporomycetes</taxon>
        <taxon>Peronosporales</taxon>
        <taxon>Peronosporaceae</taxon>
        <taxon>Phytophthora</taxon>
    </lineage>
</organism>